<name>A0A6P7TZB0_9MOLL</name>
<keyword evidence="3" id="KW-0969">Cilium</keyword>
<comment type="similarity">
    <text evidence="3">Belongs to the TTC30/dfy-1/fleer family.</text>
</comment>
<evidence type="ECO:0000256" key="2">
    <source>
        <dbReference type="ARBA" id="ARBA00022803"/>
    </source>
</evidence>
<dbReference type="Gene3D" id="1.25.40.10">
    <property type="entry name" value="Tetratricopeptide repeat domain"/>
    <property type="match status" value="1"/>
</dbReference>
<protein>
    <recommendedName>
        <fullName evidence="3">Tetratricopeptide repeat protein 30</fullName>
    </recommendedName>
</protein>
<accession>A0A6P7TZB0</accession>
<evidence type="ECO:0000313" key="4">
    <source>
        <dbReference type="Proteomes" id="UP000515154"/>
    </source>
</evidence>
<dbReference type="SUPFAM" id="SSF48452">
    <property type="entry name" value="TPR-like"/>
    <property type="match status" value="1"/>
</dbReference>
<dbReference type="RefSeq" id="XP_029654076.2">
    <property type="nucleotide sequence ID" value="XM_029798216.2"/>
</dbReference>
<keyword evidence="1" id="KW-0677">Repeat</keyword>
<dbReference type="GO" id="GO:0120170">
    <property type="term" value="F:intraciliary transport particle B binding"/>
    <property type="evidence" value="ECO:0007669"/>
    <property type="project" value="TreeGrafter"/>
</dbReference>
<evidence type="ECO:0000313" key="5">
    <source>
        <dbReference type="RefSeq" id="XP_029654076.2"/>
    </source>
</evidence>
<dbReference type="KEGG" id="osn:115227351"/>
<dbReference type="PANTHER" id="PTHR20931">
    <property type="entry name" value="TETRATRICOPEPTIDE REPEAT PROTEIN 30"/>
    <property type="match status" value="1"/>
</dbReference>
<keyword evidence="2 3" id="KW-0802">TPR repeat</keyword>
<keyword evidence="4" id="KW-1185">Reference proteome</keyword>
<sequence>MQDYVQAADMYERLSQLYPKTAQYRLYYAQSLLNACFYDEAMRVALLLESNHNDLDSVLKYGCICYKVSPMLQSQDGRYHDSLKYFEKAVSINGSTPELLYNMAVCHYKLQQYAMALRHVGEIVEMGIRDHPGLILQKIVELGIGSSSDGIDMQSVGNSLILYDSAIVEAFNLKAAIEYQLSNIQAAKEAISDIPPRLEEELDPVTLHNTALVNMDTQANQGFEKFQYLLQQPTWPEHTFSNILILYLKYGVCKFGSLLALRRGCRRDGGQRLLCRTLFEHSMDVLVTPTVDISAIILANLCVSYIMINRNEEAEEIMRKIEKDELQDFVNVYKIYKTLLECAESFLAEHDQCRLEDLMPPETAGQIPHLEESCDVADESIFNLESKSSFPKIEKVVEQIKTSCHQNFAIQVDESTDVANCAQLIIFARYVYDGDFKEEFLFSYSLESTTKGEDIFQAISMFFDSVGLSWNNVCCCTTDGAPAMLGFHSGFRDQVRLANQETKHMHCMLHRYALAAKTLPSDLRYVLDDVVHIIIILKRVL</sequence>
<comment type="subcellular location">
    <subcellularLocation>
        <location evidence="3">Cell projection</location>
        <location evidence="3">Cilium</location>
    </subcellularLocation>
</comment>
<evidence type="ECO:0000256" key="1">
    <source>
        <dbReference type="ARBA" id="ARBA00022737"/>
    </source>
</evidence>
<keyword evidence="3" id="KW-0966">Cell projection</keyword>
<gene>
    <name evidence="5" type="primary">LOC115227351</name>
</gene>
<dbReference type="GO" id="GO:0042073">
    <property type="term" value="P:intraciliary transport"/>
    <property type="evidence" value="ECO:0007669"/>
    <property type="project" value="UniProtKB-UniRule"/>
</dbReference>
<proteinExistence type="inferred from homology"/>
<keyword evidence="3" id="KW-0970">Cilium biogenesis/degradation</keyword>
<evidence type="ECO:0000256" key="3">
    <source>
        <dbReference type="RuleBase" id="RU367070"/>
    </source>
</evidence>
<dbReference type="InterPro" id="IPR039941">
    <property type="entry name" value="TT30"/>
</dbReference>
<organism evidence="4 5">
    <name type="scientific">Octopus sinensis</name>
    <name type="common">East Asian common octopus</name>
    <dbReference type="NCBI Taxonomy" id="2607531"/>
    <lineage>
        <taxon>Eukaryota</taxon>
        <taxon>Metazoa</taxon>
        <taxon>Spiralia</taxon>
        <taxon>Lophotrochozoa</taxon>
        <taxon>Mollusca</taxon>
        <taxon>Cephalopoda</taxon>
        <taxon>Coleoidea</taxon>
        <taxon>Octopodiformes</taxon>
        <taxon>Octopoda</taxon>
        <taxon>Incirrata</taxon>
        <taxon>Octopodidae</taxon>
        <taxon>Octopus</taxon>
    </lineage>
</organism>
<dbReference type="PANTHER" id="PTHR20931:SF0">
    <property type="entry name" value="TETRATRICOPEPTIDE REPEAT PROTEIN 30"/>
    <property type="match status" value="1"/>
</dbReference>
<dbReference type="GO" id="GO:0005879">
    <property type="term" value="C:axonemal microtubule"/>
    <property type="evidence" value="ECO:0007669"/>
    <property type="project" value="UniProtKB-UniRule"/>
</dbReference>
<dbReference type="AlphaFoldDB" id="A0A6P7TZB0"/>
<dbReference type="InterPro" id="IPR011990">
    <property type="entry name" value="TPR-like_helical_dom_sf"/>
</dbReference>
<dbReference type="Proteomes" id="UP000515154">
    <property type="component" value="Unplaced"/>
</dbReference>
<reference evidence="5" key="1">
    <citation type="submission" date="2025-08" db="UniProtKB">
        <authorList>
            <consortium name="RefSeq"/>
        </authorList>
    </citation>
    <scope>IDENTIFICATION</scope>
</reference>
<dbReference type="GO" id="GO:0030992">
    <property type="term" value="C:intraciliary transport particle B"/>
    <property type="evidence" value="ECO:0007669"/>
    <property type="project" value="TreeGrafter"/>
</dbReference>
<comment type="function">
    <text evidence="3">Required for polyglutamylation of axonemal tubulin. Plays a role in anterograde intraflagellar transport (IFT), the process by which cilia precursors are transported from the base of the cilium to the site of their incorporation at the tip.</text>
</comment>